<keyword evidence="5 7" id="KW-0505">Motor protein</keyword>
<reference evidence="11" key="2">
    <citation type="submission" date="2017-06" db="EMBL/GenBank/DDBJ databases">
        <title>WGS assembly of Brachypodium distachyon.</title>
        <authorList>
            <consortium name="The International Brachypodium Initiative"/>
            <person name="Lucas S."/>
            <person name="Harmon-Smith M."/>
            <person name="Lail K."/>
            <person name="Tice H."/>
            <person name="Grimwood J."/>
            <person name="Bruce D."/>
            <person name="Barry K."/>
            <person name="Shu S."/>
            <person name="Lindquist E."/>
            <person name="Wang M."/>
            <person name="Pitluck S."/>
            <person name="Vogel J.P."/>
            <person name="Garvin D.F."/>
            <person name="Mockler T.C."/>
            <person name="Schmutz J."/>
            <person name="Rokhsar D."/>
            <person name="Bevan M.W."/>
        </authorList>
    </citation>
    <scope>NUCLEOTIDE SEQUENCE</scope>
    <source>
        <strain evidence="11">Bd21</strain>
    </source>
</reference>
<dbReference type="PROSITE" id="PS00411">
    <property type="entry name" value="KINESIN_MOTOR_1"/>
    <property type="match status" value="1"/>
</dbReference>
<dbReference type="InterPro" id="IPR044986">
    <property type="entry name" value="KIF15/KIN-12"/>
</dbReference>
<evidence type="ECO:0000256" key="7">
    <source>
        <dbReference type="PROSITE-ProRule" id="PRU00283"/>
    </source>
</evidence>
<dbReference type="Gramene" id="PNT68640">
    <property type="protein sequence ID" value="PNT68640"/>
    <property type="gene ID" value="BRADI_3g43587v3"/>
</dbReference>
<dbReference type="FunFam" id="3.40.850.10:FF:000052">
    <property type="entry name" value="Kinesin-like protein KIN-12F"/>
    <property type="match status" value="1"/>
</dbReference>
<dbReference type="GO" id="GO:0016887">
    <property type="term" value="F:ATP hydrolysis activity"/>
    <property type="evidence" value="ECO:0000318"/>
    <property type="project" value="GO_Central"/>
</dbReference>
<organism evidence="11">
    <name type="scientific">Brachypodium distachyon</name>
    <name type="common">Purple false brome</name>
    <name type="synonym">Trachynia distachya</name>
    <dbReference type="NCBI Taxonomy" id="15368"/>
    <lineage>
        <taxon>Eukaryota</taxon>
        <taxon>Viridiplantae</taxon>
        <taxon>Streptophyta</taxon>
        <taxon>Embryophyta</taxon>
        <taxon>Tracheophyta</taxon>
        <taxon>Spermatophyta</taxon>
        <taxon>Magnoliopsida</taxon>
        <taxon>Liliopsida</taxon>
        <taxon>Poales</taxon>
        <taxon>Poaceae</taxon>
        <taxon>BOP clade</taxon>
        <taxon>Pooideae</taxon>
        <taxon>Stipodae</taxon>
        <taxon>Brachypodieae</taxon>
        <taxon>Brachypodium</taxon>
    </lineage>
</organism>
<dbReference type="Pfam" id="PF00225">
    <property type="entry name" value="Kinesin"/>
    <property type="match status" value="1"/>
</dbReference>
<dbReference type="EMBL" id="CM000882">
    <property type="protein sequence ID" value="PNT68640.1"/>
    <property type="molecule type" value="Genomic_DNA"/>
</dbReference>
<dbReference type="RefSeq" id="XP_010235438.1">
    <property type="nucleotide sequence ID" value="XM_010237136.3"/>
</dbReference>
<evidence type="ECO:0000256" key="4">
    <source>
        <dbReference type="ARBA" id="ARBA00023054"/>
    </source>
</evidence>
<feature type="region of interest" description="Disordered" evidence="9">
    <location>
        <begin position="113"/>
        <end position="142"/>
    </location>
</feature>
<proteinExistence type="inferred from homology"/>
<dbReference type="InterPro" id="IPR019821">
    <property type="entry name" value="Kinesin_motor_CS"/>
</dbReference>
<dbReference type="EnsemblPlants" id="PNT68640">
    <property type="protein sequence ID" value="PNT68640"/>
    <property type="gene ID" value="BRADI_3g43587v3"/>
</dbReference>
<accession>A0A0Q3FMV2</accession>
<comment type="similarity">
    <text evidence="6">Belongs to the TRAFAC class myosin-kinesin ATPase superfamily. Kinesin family. KIN-12 subfamily.</text>
</comment>
<sequence>MRSLFSKSPCSPAPPPPPFAGGGEALTPSSHHRQRRFPKENVDPSSSPAPPDHSPYRSPSSAAKPLAARNRGIPPRPPLKRKLDISAASTPDRAPAGAAAVSDSGVQVVVRVRPPSRSEEDDEGAGAGDGEETCLRKTGPSSVEIQGQGFTFDSVADEASTQEDIFRLVGLPLVENCLAGFNSSIFAYGQTGSGKTYTMWGPLFALSDESASRERGLTPRVFELLFSRIKEEQAKHSDKQLMYNCCCSFLEIYNEQITDLLDPMQKNLQIREDVGTASVYVESLTKEFVFTIHDVTQLLVKGLANRRTEATAANADSSRSHCVFTCFIKSESKNLVDGSSLSRTSRINLVDLAGSERQKLTNAAGDRLKEAGNINRSLSQLGTLINKLAEVSQSRKQRHHIPYRDSKLTFLLQESLGGNAKLAMICAVSPSQGCKSETLSSLRFAHRAKSIKNNAIVNEQREDDVSVLREQIRHLEEELHRARSNGVLRRSKGSSLIGWNAHNSLLLKTSFSRRTAFPTGQDDSDEEMEVVDNDVETPYNLEAQSPLHHDNVEENRCQFNLAASIQKGLQVIESHRTSGTWRRASLGFSTRTLNSHPTVPVCRVDVAIQTEPEVFELRQNTLAEIPSSQIEASANESKAITKCMDLQLLTADGAIQSDDLKQQHVLKAVEKVLAGAIRREMLRDEQCAKQAAEIRQLNRLVRQYKHERECNAVIAQTREEKFARLESLIDGYLPTEELIHAEYLSLKDEHKILHQKYENHPEVLSAQIELERLQEELETYRHFKDEKEVLLEEIQHLKNQLDYMLSSSTSLCRPPVDLSQAVSTVSAHLNISATKKDDDGLDTAETRESRWITLTEELRVELEKSRSLNKGLQLEVESEKKCSEELKEALEMAIKGHARILEQYCELQEKHTSLLSMHRSINVEIEDVKREAAKAGVKGAESRFINTLAREISVLRAEREKERRFWMDENKGLQQQLTDTVEAVQAAGELLIRLNNAEEAASLAQKRALLAEQAAEKAYQEIDNLKKSYDQETLLLNQRLAESKPPNNALQPAEPSDMGVARYDTGGSLGDQRWQEEFFKAFQQSMSADVSKSSDLTSWFSGYDKCNI</sequence>
<dbReference type="GeneID" id="100842573"/>
<evidence type="ECO:0000313" key="11">
    <source>
        <dbReference type="EMBL" id="KQJ99508.1"/>
    </source>
</evidence>
<dbReference type="GO" id="GO:0008574">
    <property type="term" value="F:plus-end-directed microtubule motor activity"/>
    <property type="evidence" value="ECO:0000318"/>
    <property type="project" value="GO_Central"/>
</dbReference>
<dbReference type="PANTHER" id="PTHR37739:SF16">
    <property type="entry name" value="KINESIN-LIKE PROTEIN"/>
    <property type="match status" value="1"/>
</dbReference>
<dbReference type="PRINTS" id="PR00380">
    <property type="entry name" value="KINESINHEAVY"/>
</dbReference>
<feature type="region of interest" description="Disordered" evidence="9">
    <location>
        <begin position="1042"/>
        <end position="1066"/>
    </location>
</feature>
<dbReference type="KEGG" id="bdi:100842573"/>
<keyword evidence="1" id="KW-0493">Microtubule</keyword>
<evidence type="ECO:0000256" key="1">
    <source>
        <dbReference type="ARBA" id="ARBA00022701"/>
    </source>
</evidence>
<keyword evidence="3 7" id="KW-0067">ATP-binding</keyword>
<dbReference type="Gene3D" id="3.40.850.10">
    <property type="entry name" value="Kinesin motor domain"/>
    <property type="match status" value="1"/>
</dbReference>
<evidence type="ECO:0000256" key="2">
    <source>
        <dbReference type="ARBA" id="ARBA00022741"/>
    </source>
</evidence>
<dbReference type="InterPro" id="IPR027417">
    <property type="entry name" value="P-loop_NTPase"/>
</dbReference>
<dbReference type="EMBL" id="CM000882">
    <property type="protein sequence ID" value="KQJ99508.1"/>
    <property type="molecule type" value="Genomic_DNA"/>
</dbReference>
<dbReference type="GO" id="GO:0008017">
    <property type="term" value="F:microtubule binding"/>
    <property type="evidence" value="ECO:0000318"/>
    <property type="project" value="GO_Central"/>
</dbReference>
<dbReference type="ExpressionAtlas" id="A0A0Q3FMV2">
    <property type="expression patterns" value="baseline"/>
</dbReference>
<dbReference type="GO" id="GO:0007018">
    <property type="term" value="P:microtubule-based movement"/>
    <property type="evidence" value="ECO:0000318"/>
    <property type="project" value="GO_Central"/>
</dbReference>
<dbReference type="GO" id="GO:0005874">
    <property type="term" value="C:microtubule"/>
    <property type="evidence" value="ECO:0000318"/>
    <property type="project" value="GO_Central"/>
</dbReference>
<dbReference type="GO" id="GO:0009524">
    <property type="term" value="C:phragmoplast"/>
    <property type="evidence" value="ECO:0007669"/>
    <property type="project" value="UniProtKB-ARBA"/>
</dbReference>
<evidence type="ECO:0000256" key="6">
    <source>
        <dbReference type="ARBA" id="ARBA00034488"/>
    </source>
</evidence>
<reference evidence="11 12" key="1">
    <citation type="journal article" date="2010" name="Nature">
        <title>Genome sequencing and analysis of the model grass Brachypodium distachyon.</title>
        <authorList>
            <consortium name="International Brachypodium Initiative"/>
        </authorList>
    </citation>
    <scope>NUCLEOTIDE SEQUENCE [LARGE SCALE GENOMIC DNA]</scope>
    <source>
        <strain evidence="11 12">Bd21</strain>
    </source>
</reference>
<dbReference type="GO" id="GO:0005737">
    <property type="term" value="C:cytoplasm"/>
    <property type="evidence" value="ECO:0000318"/>
    <property type="project" value="GO_Central"/>
</dbReference>
<keyword evidence="13" id="KW-1185">Reference proteome</keyword>
<keyword evidence="4 8" id="KW-0175">Coiled coil</keyword>
<evidence type="ECO:0000313" key="12">
    <source>
        <dbReference type="EnsemblPlants" id="KQJ99508"/>
    </source>
</evidence>
<feature type="compositionally biased region" description="Acidic residues" evidence="9">
    <location>
        <begin position="119"/>
        <end position="132"/>
    </location>
</feature>
<feature type="domain" description="Kinesin motor" evidence="10">
    <location>
        <begin position="105"/>
        <end position="451"/>
    </location>
</feature>
<dbReference type="OrthoDB" id="3176171at2759"/>
<evidence type="ECO:0000259" key="10">
    <source>
        <dbReference type="PROSITE" id="PS50067"/>
    </source>
</evidence>
<evidence type="ECO:0000256" key="8">
    <source>
        <dbReference type="SAM" id="Coils"/>
    </source>
</evidence>
<feature type="coiled-coil region" evidence="8">
    <location>
        <begin position="458"/>
        <end position="485"/>
    </location>
</feature>
<dbReference type="FunCoup" id="A0A0Q3FMV2">
    <property type="interactions" value="34"/>
</dbReference>
<evidence type="ECO:0000256" key="3">
    <source>
        <dbReference type="ARBA" id="ARBA00022840"/>
    </source>
</evidence>
<feature type="coiled-coil region" evidence="8">
    <location>
        <begin position="994"/>
        <end position="1035"/>
    </location>
</feature>
<dbReference type="EnsemblPlants" id="KQJ99508">
    <property type="protein sequence ID" value="KQJ99508"/>
    <property type="gene ID" value="BRADI_3g43587v3"/>
</dbReference>
<feature type="region of interest" description="Disordered" evidence="9">
    <location>
        <begin position="1"/>
        <end position="83"/>
    </location>
</feature>
<gene>
    <name evidence="12" type="primary">LOC100842573</name>
    <name evidence="11" type="ORF">BRADI_3g43587v3</name>
</gene>
<reference evidence="12" key="3">
    <citation type="submission" date="2018-08" db="UniProtKB">
        <authorList>
            <consortium name="EnsemblPlants"/>
        </authorList>
    </citation>
    <scope>IDENTIFICATION</scope>
    <source>
        <strain evidence="12">cv. Bd21</strain>
    </source>
</reference>
<name>A0A0Q3FMV2_BRADI</name>
<dbReference type="SMART" id="SM00129">
    <property type="entry name" value="KISc"/>
    <property type="match status" value="1"/>
</dbReference>
<dbReference type="InterPro" id="IPR001752">
    <property type="entry name" value="Kinesin_motor_dom"/>
</dbReference>
<dbReference type="InterPro" id="IPR036961">
    <property type="entry name" value="Kinesin_motor_dom_sf"/>
</dbReference>
<dbReference type="GO" id="GO:0005871">
    <property type="term" value="C:kinesin complex"/>
    <property type="evidence" value="ECO:0000318"/>
    <property type="project" value="GO_Central"/>
</dbReference>
<dbReference type="Proteomes" id="UP000008810">
    <property type="component" value="Chromosome 3"/>
</dbReference>
<evidence type="ECO:0000256" key="9">
    <source>
        <dbReference type="SAM" id="MobiDB-lite"/>
    </source>
</evidence>
<dbReference type="AlphaFoldDB" id="A0A0Q3FMV2"/>
<dbReference type="PANTHER" id="PTHR37739">
    <property type="entry name" value="KINESIN-LIKE PROTEIN KIN-12D"/>
    <property type="match status" value="1"/>
</dbReference>
<dbReference type="GO" id="GO:0005524">
    <property type="term" value="F:ATP binding"/>
    <property type="evidence" value="ECO:0007669"/>
    <property type="project" value="UniProtKB-UniRule"/>
</dbReference>
<dbReference type="Gramene" id="KQJ99508">
    <property type="protein sequence ID" value="KQJ99508"/>
    <property type="gene ID" value="BRADI_3g43587v3"/>
</dbReference>
<feature type="coiled-coil region" evidence="8">
    <location>
        <begin position="770"/>
        <end position="800"/>
    </location>
</feature>
<dbReference type="PROSITE" id="PS50067">
    <property type="entry name" value="KINESIN_MOTOR_2"/>
    <property type="match status" value="1"/>
</dbReference>
<protein>
    <recommendedName>
        <fullName evidence="10">Kinesin motor domain-containing protein</fullName>
    </recommendedName>
</protein>
<feature type="compositionally biased region" description="Low complexity" evidence="9">
    <location>
        <begin position="1"/>
        <end position="10"/>
    </location>
</feature>
<evidence type="ECO:0000313" key="13">
    <source>
        <dbReference type="Proteomes" id="UP000008810"/>
    </source>
</evidence>
<feature type="binding site" evidence="7">
    <location>
        <begin position="189"/>
        <end position="196"/>
    </location>
    <ligand>
        <name>ATP</name>
        <dbReference type="ChEBI" id="CHEBI:30616"/>
    </ligand>
</feature>
<evidence type="ECO:0000256" key="5">
    <source>
        <dbReference type="ARBA" id="ARBA00023175"/>
    </source>
</evidence>
<keyword evidence="2 7" id="KW-0547">Nucleotide-binding</keyword>
<dbReference type="STRING" id="15368.A0A0Q3FMV2"/>
<dbReference type="SUPFAM" id="SSF52540">
    <property type="entry name" value="P-loop containing nucleoside triphosphate hydrolases"/>
    <property type="match status" value="1"/>
</dbReference>